<protein>
    <submittedName>
        <fullName evidence="3">Acyl-CoA thioesterase</fullName>
        <ecNumber evidence="3">3.1.2.-</ecNumber>
    </submittedName>
</protein>
<gene>
    <name evidence="3" type="ORF">QJ521_01990</name>
</gene>
<dbReference type="Gene3D" id="3.10.129.10">
    <property type="entry name" value="Hotdog Thioesterase"/>
    <property type="match status" value="1"/>
</dbReference>
<dbReference type="PANTHER" id="PTHR31793:SF27">
    <property type="entry name" value="NOVEL THIOESTERASE SUPERFAMILY DOMAIN AND SAPOSIN A-TYPE DOMAIN CONTAINING PROTEIN (0610012H03RIK)"/>
    <property type="match status" value="1"/>
</dbReference>
<comment type="similarity">
    <text evidence="1">Belongs to the 4-hydroxybenzoyl-CoA thioesterase family.</text>
</comment>
<comment type="caution">
    <text evidence="3">The sequence shown here is derived from an EMBL/GenBank/DDBJ whole genome shotgun (WGS) entry which is preliminary data.</text>
</comment>
<evidence type="ECO:0000256" key="2">
    <source>
        <dbReference type="ARBA" id="ARBA00022801"/>
    </source>
</evidence>
<dbReference type="AlphaFoldDB" id="A0AAW6U754"/>
<dbReference type="Proteomes" id="UP001431532">
    <property type="component" value="Unassembled WGS sequence"/>
</dbReference>
<dbReference type="EC" id="3.1.2.-" evidence="3"/>
<evidence type="ECO:0000256" key="1">
    <source>
        <dbReference type="ARBA" id="ARBA00005953"/>
    </source>
</evidence>
<dbReference type="InterPro" id="IPR050563">
    <property type="entry name" value="4-hydroxybenzoyl-CoA_TE"/>
</dbReference>
<dbReference type="PIRSF" id="PIRSF003230">
    <property type="entry name" value="YbgC"/>
    <property type="match status" value="1"/>
</dbReference>
<keyword evidence="4" id="KW-1185">Reference proteome</keyword>
<sequence length="136" mass="16122">MKSVMTIEPRYQETDQMGVIHHSVYPIWYEMGRVKFCDDIGIPFSKIEDQNIRLAMVEMKSTFRKPSKFGETLTQRTLLIALSGVQMNFRYELFNKDNELIHIGETRLVWLNEQFKPTNIEKSNPEIFKIFNKNVE</sequence>
<dbReference type="GO" id="GO:0047617">
    <property type="term" value="F:fatty acyl-CoA hydrolase activity"/>
    <property type="evidence" value="ECO:0007669"/>
    <property type="project" value="TreeGrafter"/>
</dbReference>
<dbReference type="InterPro" id="IPR006684">
    <property type="entry name" value="YbgC/YbaW"/>
</dbReference>
<dbReference type="InterPro" id="IPR029069">
    <property type="entry name" value="HotDog_dom_sf"/>
</dbReference>
<dbReference type="RefSeq" id="WP_282838737.1">
    <property type="nucleotide sequence ID" value="NZ_JASCXW010000003.1"/>
</dbReference>
<reference evidence="3" key="1">
    <citation type="submission" date="2023-05" db="EMBL/GenBank/DDBJ databases">
        <title>Mariniplasma microaerophilum sp. nov., a novel anaerobic mollicute isolated from terrestrial mud volcano, Taman Peninsula, Russia.</title>
        <authorList>
            <person name="Khomyakova M.A."/>
            <person name="Merkel A.Y."/>
            <person name="Slobodkin A.I."/>
        </authorList>
    </citation>
    <scope>NUCLEOTIDE SEQUENCE</scope>
    <source>
        <strain evidence="3">M4Ah</strain>
    </source>
</reference>
<dbReference type="CDD" id="cd00586">
    <property type="entry name" value="4HBT"/>
    <property type="match status" value="1"/>
</dbReference>
<evidence type="ECO:0000313" key="3">
    <source>
        <dbReference type="EMBL" id="MDI6452322.1"/>
    </source>
</evidence>
<proteinExistence type="inferred from homology"/>
<keyword evidence="2 3" id="KW-0378">Hydrolase</keyword>
<name>A0AAW6U754_9MOLU</name>
<organism evidence="3 4">
    <name type="scientific">Peloplasma aerotolerans</name>
    <dbReference type="NCBI Taxonomy" id="3044389"/>
    <lineage>
        <taxon>Bacteria</taxon>
        <taxon>Bacillati</taxon>
        <taxon>Mycoplasmatota</taxon>
        <taxon>Mollicutes</taxon>
        <taxon>Acholeplasmatales</taxon>
        <taxon>Acholeplasmataceae</taxon>
        <taxon>Peloplasma</taxon>
    </lineage>
</organism>
<dbReference type="EMBL" id="JASCXW010000003">
    <property type="protein sequence ID" value="MDI6452322.1"/>
    <property type="molecule type" value="Genomic_DNA"/>
</dbReference>
<evidence type="ECO:0000313" key="4">
    <source>
        <dbReference type="Proteomes" id="UP001431532"/>
    </source>
</evidence>
<dbReference type="Pfam" id="PF13279">
    <property type="entry name" value="4HBT_2"/>
    <property type="match status" value="1"/>
</dbReference>
<accession>A0AAW6U754</accession>
<dbReference type="SUPFAM" id="SSF54637">
    <property type="entry name" value="Thioesterase/thiol ester dehydrase-isomerase"/>
    <property type="match status" value="1"/>
</dbReference>
<dbReference type="PANTHER" id="PTHR31793">
    <property type="entry name" value="4-HYDROXYBENZOYL-COA THIOESTERASE FAMILY MEMBER"/>
    <property type="match status" value="1"/>
</dbReference>